<evidence type="ECO:0000313" key="1">
    <source>
        <dbReference type="EMBL" id="RMI47713.1"/>
    </source>
</evidence>
<organism evidence="1 2">
    <name type="scientific">Actinomadura harenae</name>
    <dbReference type="NCBI Taxonomy" id="2483351"/>
    <lineage>
        <taxon>Bacteria</taxon>
        <taxon>Bacillati</taxon>
        <taxon>Actinomycetota</taxon>
        <taxon>Actinomycetes</taxon>
        <taxon>Streptosporangiales</taxon>
        <taxon>Thermomonosporaceae</taxon>
        <taxon>Actinomadura</taxon>
    </lineage>
</organism>
<keyword evidence="2" id="KW-1185">Reference proteome</keyword>
<evidence type="ECO:0000313" key="2">
    <source>
        <dbReference type="Proteomes" id="UP000282674"/>
    </source>
</evidence>
<sequence>MLGSAAEFRRRPARRVRPPVDSHLAQVFMRDLRTPAPPQLPIFRSRRQGELLARLLLGPEREMTMLDLAVMLRTDLGTVAGEVERLARAGILRLRRTPAGRLVARDTSSPMFAPLARLVMLGFGPSAVVTEHFAPLPGIAELHLFGAWAGHYADDGYPSRGSEPSGEVEVLVVGDVSREAAFVAAQECAARLGLPVHAVVRSRARWREDDDPFLREIRSGHVLRIPLP</sequence>
<name>A0A3M2MFS4_9ACTN</name>
<reference evidence="1 2" key="1">
    <citation type="submission" date="2018-10" db="EMBL/GenBank/DDBJ databases">
        <title>Isolation from soil.</title>
        <authorList>
            <person name="Hu J."/>
        </authorList>
    </citation>
    <scope>NUCLEOTIDE SEQUENCE [LARGE SCALE GENOMIC DNA]</scope>
    <source>
        <strain evidence="1 2">NEAU-Ht49</strain>
    </source>
</reference>
<proteinExistence type="predicted"/>
<dbReference type="Proteomes" id="UP000282674">
    <property type="component" value="Unassembled WGS sequence"/>
</dbReference>
<protein>
    <submittedName>
        <fullName evidence="1">ArsR family transcriptional regulator</fullName>
    </submittedName>
</protein>
<gene>
    <name evidence="1" type="ORF">EBO15_02155</name>
</gene>
<dbReference type="SUPFAM" id="SSF46785">
    <property type="entry name" value="Winged helix' DNA-binding domain"/>
    <property type="match status" value="1"/>
</dbReference>
<dbReference type="AlphaFoldDB" id="A0A3M2MFS4"/>
<dbReference type="EMBL" id="RFFG01000002">
    <property type="protein sequence ID" value="RMI47713.1"/>
    <property type="molecule type" value="Genomic_DNA"/>
</dbReference>
<accession>A0A3M2MFS4</accession>
<comment type="caution">
    <text evidence="1">The sequence shown here is derived from an EMBL/GenBank/DDBJ whole genome shotgun (WGS) entry which is preliminary data.</text>
</comment>
<dbReference type="InterPro" id="IPR036390">
    <property type="entry name" value="WH_DNA-bd_sf"/>
</dbReference>